<gene>
    <name evidence="2" type="ORF">GTH32_00635</name>
</gene>
<sequence length="173" mass="19648">MKNHTMISFVFIGVFFPQHLLADCVTELTESNPRSRYTDNLDGTVTDDKTGLVWMRCSTGQTWNEAEQVCQGEAAAATWLEAHKHADGHIFAGNDDWHLPNFKELISIMEIACFRPAINLEIFPNTPEQEFSAYWTSTPGDIDSVYAVTFDSVGPQYHRSKNSKLFSRLVRKQ</sequence>
<dbReference type="InterPro" id="IPR011460">
    <property type="entry name" value="Lcl_C"/>
</dbReference>
<dbReference type="PROSITE" id="PS00024">
    <property type="entry name" value="HEMOPEXIN"/>
    <property type="match status" value="1"/>
</dbReference>
<evidence type="ECO:0000313" key="3">
    <source>
        <dbReference type="Proteomes" id="UP000470213"/>
    </source>
</evidence>
<proteinExistence type="predicted"/>
<dbReference type="EMBL" id="JAAAWN010000001">
    <property type="protein sequence ID" value="NDV89703.1"/>
    <property type="molecule type" value="Genomic_DNA"/>
</dbReference>
<dbReference type="InterPro" id="IPR018486">
    <property type="entry name" value="Hemopexin_CS"/>
</dbReference>
<dbReference type="Proteomes" id="UP000470213">
    <property type="component" value="Unassembled WGS sequence"/>
</dbReference>
<dbReference type="PANTHER" id="PTHR35812:SF1">
    <property type="entry name" value="LIPOPROTEIN"/>
    <property type="match status" value="1"/>
</dbReference>
<dbReference type="RefSeq" id="WP_163083300.1">
    <property type="nucleotide sequence ID" value="NZ_JAAAWN010000001.1"/>
</dbReference>
<accession>A0A7X5RJB3</accession>
<protein>
    <submittedName>
        <fullName evidence="2">DUF1566 domain-containing protein</fullName>
    </submittedName>
</protein>
<comment type="caution">
    <text evidence="2">The sequence shown here is derived from an EMBL/GenBank/DDBJ whole genome shotgun (WGS) entry which is preliminary data.</text>
</comment>
<keyword evidence="3" id="KW-1185">Reference proteome</keyword>
<reference evidence="2 3" key="1">
    <citation type="submission" date="2020-01" db="EMBL/GenBank/DDBJ databases">
        <authorList>
            <person name="Chen J."/>
            <person name="Zhu S."/>
            <person name="Yang J."/>
        </authorList>
    </citation>
    <scope>NUCLEOTIDE SEQUENCE [LARGE SCALE GENOMIC DNA]</scope>
    <source>
        <strain evidence="2 3">345S023</strain>
    </source>
</reference>
<dbReference type="Pfam" id="PF07603">
    <property type="entry name" value="Lcl_C"/>
    <property type="match status" value="1"/>
</dbReference>
<dbReference type="PANTHER" id="PTHR35812">
    <property type="entry name" value="LIPOPROTEIN"/>
    <property type="match status" value="1"/>
</dbReference>
<organism evidence="2 3">
    <name type="scientific">Alteromonas profundi</name>
    <dbReference type="NCBI Taxonomy" id="2696062"/>
    <lineage>
        <taxon>Bacteria</taxon>
        <taxon>Pseudomonadati</taxon>
        <taxon>Pseudomonadota</taxon>
        <taxon>Gammaproteobacteria</taxon>
        <taxon>Alteromonadales</taxon>
        <taxon>Alteromonadaceae</taxon>
        <taxon>Alteromonas/Salinimonas group</taxon>
        <taxon>Alteromonas</taxon>
    </lineage>
</organism>
<dbReference type="AlphaFoldDB" id="A0A7X5RJB3"/>
<evidence type="ECO:0000313" key="2">
    <source>
        <dbReference type="EMBL" id="NDV89703.1"/>
    </source>
</evidence>
<evidence type="ECO:0000259" key="1">
    <source>
        <dbReference type="Pfam" id="PF07603"/>
    </source>
</evidence>
<feature type="domain" description="Lcl C-terminal" evidence="1">
    <location>
        <begin position="43"/>
        <end position="171"/>
    </location>
</feature>
<name>A0A7X5RJB3_9ALTE</name>